<sequence length="169" mass="18850">MMGKSFLFLFILILNQACASDSKPQLLYLAHNMPQSHPVHQGILEMQQSLERKSGGSLRIKYWLRGLCFYDAGSRSFYTSAKAIRSPEDLKGMKIRVMNNQMSINMVKAMGGSGTPMAFSELYTALQQGVVDGAENNPPSFVESNHYEVCKYYTLDEHSGVPDVLVIST</sequence>
<dbReference type="PANTHER" id="PTHR33376:SF2">
    <property type="entry name" value="DICARBOXYLATE-BINDING PERIPLASMIC PROTEIN"/>
    <property type="match status" value="1"/>
</dbReference>
<gene>
    <name evidence="1" type="ORF">CTOB1V02_LOCUS15470</name>
</gene>
<dbReference type="InterPro" id="IPR018389">
    <property type="entry name" value="DctP_fam"/>
</dbReference>
<name>A0A7R8ZUM9_9CRUS</name>
<dbReference type="OrthoDB" id="10268007at2759"/>
<dbReference type="AlphaFoldDB" id="A0A7R8ZUM9"/>
<dbReference type="EMBL" id="OB690448">
    <property type="protein sequence ID" value="CAD7237655.1"/>
    <property type="molecule type" value="Genomic_DNA"/>
</dbReference>
<organism evidence="1">
    <name type="scientific">Cyprideis torosa</name>
    <dbReference type="NCBI Taxonomy" id="163714"/>
    <lineage>
        <taxon>Eukaryota</taxon>
        <taxon>Metazoa</taxon>
        <taxon>Ecdysozoa</taxon>
        <taxon>Arthropoda</taxon>
        <taxon>Crustacea</taxon>
        <taxon>Oligostraca</taxon>
        <taxon>Ostracoda</taxon>
        <taxon>Podocopa</taxon>
        <taxon>Podocopida</taxon>
        <taxon>Cytherocopina</taxon>
        <taxon>Cytheroidea</taxon>
        <taxon>Cytherideidae</taxon>
        <taxon>Cyprideis</taxon>
    </lineage>
</organism>
<reference evidence="1" key="1">
    <citation type="submission" date="2020-11" db="EMBL/GenBank/DDBJ databases">
        <authorList>
            <person name="Tran Van P."/>
        </authorList>
    </citation>
    <scope>NUCLEOTIDE SEQUENCE</scope>
</reference>
<dbReference type="GO" id="GO:0055085">
    <property type="term" value="P:transmembrane transport"/>
    <property type="evidence" value="ECO:0007669"/>
    <property type="project" value="InterPro"/>
</dbReference>
<feature type="non-terminal residue" evidence="1">
    <location>
        <position position="1"/>
    </location>
</feature>
<protein>
    <submittedName>
        <fullName evidence="1">Uncharacterized protein</fullName>
    </submittedName>
</protein>
<accession>A0A7R8ZUM9</accession>
<dbReference type="GO" id="GO:0030246">
    <property type="term" value="F:carbohydrate binding"/>
    <property type="evidence" value="ECO:0007669"/>
    <property type="project" value="TreeGrafter"/>
</dbReference>
<evidence type="ECO:0000313" key="1">
    <source>
        <dbReference type="EMBL" id="CAD7237655.1"/>
    </source>
</evidence>
<dbReference type="NCBIfam" id="NF037995">
    <property type="entry name" value="TRAP_S1"/>
    <property type="match status" value="1"/>
</dbReference>
<dbReference type="Pfam" id="PF03480">
    <property type="entry name" value="DctP"/>
    <property type="match status" value="1"/>
</dbReference>
<proteinExistence type="predicted"/>
<dbReference type="PANTHER" id="PTHR33376">
    <property type="match status" value="1"/>
</dbReference>
<dbReference type="Gene3D" id="3.40.190.170">
    <property type="entry name" value="Bacterial extracellular solute-binding protein, family 7"/>
    <property type="match status" value="1"/>
</dbReference>
<dbReference type="InterPro" id="IPR038404">
    <property type="entry name" value="TRAP_DctP_sf"/>
</dbReference>